<protein>
    <submittedName>
        <fullName evidence="1">Uncharacterized protein</fullName>
    </submittedName>
</protein>
<accession>B3FJT8</accession>
<dbReference type="EMBL" id="EU197055">
    <property type="protein sequence ID" value="ABY63253.1"/>
    <property type="molecule type" value="Genomic_DNA"/>
</dbReference>
<evidence type="ECO:0000313" key="2">
    <source>
        <dbReference type="Proteomes" id="UP000002421"/>
    </source>
</evidence>
<proteinExistence type="predicted"/>
<dbReference type="RefSeq" id="YP_001957149.1">
    <property type="nucleotide sequence ID" value="NC_010821.1"/>
</dbReference>
<organismHost>
    <name type="scientific">Pseudomonas chlororaphis</name>
    <dbReference type="NCBI Taxonomy" id="587753"/>
</organismHost>
<organism evidence="1 2">
    <name type="scientific">Pseudomonas phage 201phi2-1</name>
    <name type="common">Pseudomonas chlororaphis phage 201phi2-1</name>
    <dbReference type="NCBI Taxonomy" id="198110"/>
    <lineage>
        <taxon>Viruses</taxon>
        <taxon>Duplodnaviria</taxon>
        <taxon>Heunggongvirae</taxon>
        <taxon>Uroviricota</taxon>
        <taxon>Caudoviricetes</taxon>
        <taxon>Chimalliviridae</taxon>
        <taxon>Serwervirus</taxon>
        <taxon>Serwervirus 201phi21</taxon>
    </lineage>
</organism>
<dbReference type="Proteomes" id="UP000002421">
    <property type="component" value="Segment"/>
</dbReference>
<keyword evidence="2" id="KW-1185">Reference proteome</keyword>
<reference evidence="1 2" key="1">
    <citation type="journal article" date="2008" name="Virology">
        <title>Characterization of Pseudomonas chlororaphis myovirus 201varphi2-1 via genomic sequencing, mass spectrometry, and electron microscopy.</title>
        <authorList>
            <person name="Thomas J.A."/>
            <person name="Rolando M.R."/>
            <person name="Carroll C.A."/>
            <person name="Shen P.S."/>
            <person name="Belnap D.M."/>
            <person name="Weintraub S.T."/>
            <person name="Serwer P."/>
            <person name="Hardies S.C."/>
        </authorList>
    </citation>
    <scope>NUCLEOTIDE SEQUENCE</scope>
</reference>
<name>B3FJT8_BP201</name>
<dbReference type="KEGG" id="vg:6372374"/>
<evidence type="ECO:0000313" key="1">
    <source>
        <dbReference type="EMBL" id="ABY63253.1"/>
    </source>
</evidence>
<gene>
    <name evidence="1" type="ORF">201phi2-1p430</name>
</gene>
<sequence length="134" mass="16045">MKTKLIQLWKDLKSFKIERLVNKPGNEMWRIGGGYHDYRKYFRIDLGSRGYRVVRDFDYCDDYFKRVFSKCTQDDQNTLDLYMTQLMKEAQDNPELYPSSNKVRGGGMVVRERDDLFPKLWAKGKELQRVVRMA</sequence>